<dbReference type="EMBL" id="JBFBVU010000003">
    <property type="protein sequence ID" value="MEV8465948.1"/>
    <property type="molecule type" value="Genomic_DNA"/>
</dbReference>
<dbReference type="PANTHER" id="PTHR46696:SF1">
    <property type="entry name" value="CYTOCHROME P450 YJIB-RELATED"/>
    <property type="match status" value="1"/>
</dbReference>
<comment type="caution">
    <text evidence="2">The sequence shown here is derived from an EMBL/GenBank/DDBJ whole genome shotgun (WGS) entry which is preliminary data.</text>
</comment>
<dbReference type="Pfam" id="PF00067">
    <property type="entry name" value="p450"/>
    <property type="match status" value="1"/>
</dbReference>
<evidence type="ECO:0000313" key="2">
    <source>
        <dbReference type="EMBL" id="MEV8465948.1"/>
    </source>
</evidence>
<comment type="similarity">
    <text evidence="1">Belongs to the cytochrome P450 family.</text>
</comment>
<gene>
    <name evidence="2" type="ORF">AB0T83_04020</name>
</gene>
<dbReference type="Gene3D" id="1.10.630.10">
    <property type="entry name" value="Cytochrome P450"/>
    <property type="match status" value="1"/>
</dbReference>
<organism evidence="2 3">
    <name type="scientific">Meridianimarinicoccus marinus</name>
    <dbReference type="NCBI Taxonomy" id="3231483"/>
    <lineage>
        <taxon>Bacteria</taxon>
        <taxon>Pseudomonadati</taxon>
        <taxon>Pseudomonadota</taxon>
        <taxon>Alphaproteobacteria</taxon>
        <taxon>Rhodobacterales</taxon>
        <taxon>Paracoccaceae</taxon>
        <taxon>Meridianimarinicoccus</taxon>
    </lineage>
</organism>
<dbReference type="CDD" id="cd20612">
    <property type="entry name" value="CYP_LDS-like_C"/>
    <property type="match status" value="1"/>
</dbReference>
<accession>A0ABV3L360</accession>
<proteinExistence type="inferred from homology"/>
<evidence type="ECO:0000256" key="1">
    <source>
        <dbReference type="ARBA" id="ARBA00010617"/>
    </source>
</evidence>
<keyword evidence="3" id="KW-1185">Reference proteome</keyword>
<protein>
    <submittedName>
        <fullName evidence="2">Cytochrome P450</fullName>
    </submittedName>
</protein>
<dbReference type="Proteomes" id="UP001553161">
    <property type="component" value="Unassembled WGS sequence"/>
</dbReference>
<dbReference type="PANTHER" id="PTHR46696">
    <property type="entry name" value="P450, PUTATIVE (EUROFUNG)-RELATED"/>
    <property type="match status" value="1"/>
</dbReference>
<evidence type="ECO:0000313" key="3">
    <source>
        <dbReference type="Proteomes" id="UP001553161"/>
    </source>
</evidence>
<dbReference type="InterPro" id="IPR001128">
    <property type="entry name" value="Cyt_P450"/>
</dbReference>
<reference evidence="2 3" key="1">
    <citation type="submission" date="2024-07" db="EMBL/GenBank/DDBJ databases">
        <authorList>
            <person name="Kang M."/>
        </authorList>
    </citation>
    <scope>NUCLEOTIDE SEQUENCE [LARGE SCALE GENOMIC DNA]</scope>
    <source>
        <strain evidence="2 3">DFM31</strain>
    </source>
</reference>
<dbReference type="RefSeq" id="WP_366191759.1">
    <property type="nucleotide sequence ID" value="NZ_JBFBVU010000003.1"/>
</dbReference>
<name>A0ABV3L360_9RHOB</name>
<dbReference type="InterPro" id="IPR036396">
    <property type="entry name" value="Cyt_P450_sf"/>
</dbReference>
<sequence>MLTRIANLVTAPLRVVTEWGQGLAALAGLAGAGVTAARAPGGFKVNAGAVFAAPAMQRKVFDALRAFLPNIGLSRVLVKSYDNSGTVVVTRRADVLDVLYRDADFEVVYGPRMRKLTDGDNFFLGMQPGWEYTRDTSAMRLAARRTDVAGIVLPRAAELAAQIVADSGGTLDLPPTLTLQVPWDMTDRYFGTGGPDSATMQGWTTTLFWYLFGDLGADPELDAKSMAAAGEMRAWLDGAIAARKASPTEGEDILNRCLALQSADTPGMSDLGIRNNLLGLLIGAIPTISKASCLALDELLNRPEALAEAQAAARAGDDAKLAACIWEALRFNPHNPVIYRRATRDCEIASGTFRRLKVKKGQMVFAASLSAMFDRAAIDQPGVFRTDRRFEEYIIWGTGMHICFGAAINEAVIPAILKPVLAQKNLRRAEGEAGQIDTGDTPFPQHFTVAFDPA</sequence>
<dbReference type="SUPFAM" id="SSF48264">
    <property type="entry name" value="Cytochrome P450"/>
    <property type="match status" value="1"/>
</dbReference>